<organism evidence="1 2">
    <name type="scientific">Methylomonas koyamae</name>
    <dbReference type="NCBI Taxonomy" id="702114"/>
    <lineage>
        <taxon>Bacteria</taxon>
        <taxon>Pseudomonadati</taxon>
        <taxon>Pseudomonadota</taxon>
        <taxon>Gammaproteobacteria</taxon>
        <taxon>Methylococcales</taxon>
        <taxon>Methylococcaceae</taxon>
        <taxon>Methylomonas</taxon>
    </lineage>
</organism>
<gene>
    <name evidence="1" type="ORF">A1355_07580</name>
</gene>
<protein>
    <submittedName>
        <fullName evidence="1">Uncharacterized protein</fullName>
    </submittedName>
</protein>
<evidence type="ECO:0000313" key="2">
    <source>
        <dbReference type="Proteomes" id="UP000077628"/>
    </source>
</evidence>
<dbReference type="AlphaFoldDB" id="A0A177NHY1"/>
<comment type="caution">
    <text evidence="1">The sequence shown here is derived from an EMBL/GenBank/DDBJ whole genome shotgun (WGS) entry which is preliminary data.</text>
</comment>
<proteinExistence type="predicted"/>
<keyword evidence="2" id="KW-1185">Reference proteome</keyword>
<evidence type="ECO:0000313" key="1">
    <source>
        <dbReference type="EMBL" id="OAI17491.1"/>
    </source>
</evidence>
<reference evidence="2" key="1">
    <citation type="submission" date="2016-03" db="EMBL/GenBank/DDBJ databases">
        <authorList>
            <person name="Heylen K."/>
            <person name="De Vos P."/>
            <person name="Vekeman B."/>
        </authorList>
    </citation>
    <scope>NUCLEOTIDE SEQUENCE [LARGE SCALE GENOMIC DNA]</scope>
    <source>
        <strain evidence="2">R-45383</strain>
    </source>
</reference>
<sequence length="70" mass="7968">MGVVRGIQYLIDWVDNEPIDEKCHRISRALAKESLNKADFEESKRRFTEDEIVAAGGRSIGSSDSKKWID</sequence>
<accession>A0A177NHY1</accession>
<name>A0A177NHY1_9GAMM</name>
<dbReference type="Proteomes" id="UP000077628">
    <property type="component" value="Unassembled WGS sequence"/>
</dbReference>
<dbReference type="EMBL" id="LUUK01000177">
    <property type="protein sequence ID" value="OAI17491.1"/>
    <property type="molecule type" value="Genomic_DNA"/>
</dbReference>